<sequence length="250" mass="26839">MPANEVNNLPKTTKAEYKKHTVTVAYQYRTQPICKNGDDPAHGCVANYGICIPLINASGPLVTISRRTVLPENGHGPWDNVGTTCYATLVPNTENKPQLTLAMIKAAWTKTLFAKPDVSIQPVGNRTLVTLPTYFSLNWPRAGYQPDEISTVTLLGHGVRIKPTFVHNTFTFGDGTTSGVTTSSGGPYPTGDITHAYDKAGTYTTSITTAYGGQFSVDNGPWTTIPGSINITGAGTQLRVVTATNRLVNH</sequence>
<reference evidence="2 3" key="2">
    <citation type="submission" date="2019-08" db="EMBL/GenBank/DDBJ databases">
        <title>Jejuicoccus antrihumi gen. nov., sp. nov., a new member of the family Dermacoccaceae isolated from a cave.</title>
        <authorList>
            <person name="Schumann P."/>
            <person name="Kim I.S."/>
        </authorList>
    </citation>
    <scope>NUCLEOTIDE SEQUENCE [LARGE SCALE GENOMIC DNA]</scope>
    <source>
        <strain evidence="2 3">C5-26</strain>
    </source>
</reference>
<accession>A0A563E5Q5</accession>
<gene>
    <name evidence="2" type="ORF">FGL98_04970</name>
</gene>
<evidence type="ECO:0000313" key="3">
    <source>
        <dbReference type="Proteomes" id="UP000320244"/>
    </source>
</evidence>
<dbReference type="AlphaFoldDB" id="A0A563E5Q5"/>
<evidence type="ECO:0000259" key="1">
    <source>
        <dbReference type="PROSITE" id="PS50093"/>
    </source>
</evidence>
<comment type="caution">
    <text evidence="2">The sequence shown here is derived from an EMBL/GenBank/DDBJ whole genome shotgun (WGS) entry which is preliminary data.</text>
</comment>
<dbReference type="InterPro" id="IPR000601">
    <property type="entry name" value="PKD_dom"/>
</dbReference>
<dbReference type="OrthoDB" id="5192284at2"/>
<organism evidence="2 3">
    <name type="scientific">Leekyejoonella antrihumi</name>
    <dbReference type="NCBI Taxonomy" id="1660198"/>
    <lineage>
        <taxon>Bacteria</taxon>
        <taxon>Bacillati</taxon>
        <taxon>Actinomycetota</taxon>
        <taxon>Actinomycetes</taxon>
        <taxon>Micrococcales</taxon>
        <taxon>Dermacoccaceae</taxon>
        <taxon>Leekyejoonella</taxon>
    </lineage>
</organism>
<dbReference type="PROSITE" id="PS50093">
    <property type="entry name" value="PKD"/>
    <property type="match status" value="1"/>
</dbReference>
<reference evidence="2 3" key="1">
    <citation type="submission" date="2019-05" db="EMBL/GenBank/DDBJ databases">
        <authorList>
            <person name="Lee S.D."/>
        </authorList>
    </citation>
    <scope>NUCLEOTIDE SEQUENCE [LARGE SCALE GENOMIC DNA]</scope>
    <source>
        <strain evidence="2 3">C5-26</strain>
    </source>
</reference>
<protein>
    <recommendedName>
        <fullName evidence="1">PKD domain-containing protein</fullName>
    </recommendedName>
</protein>
<dbReference type="EMBL" id="VCQV01000005">
    <property type="protein sequence ID" value="TWP37573.1"/>
    <property type="molecule type" value="Genomic_DNA"/>
</dbReference>
<dbReference type="RefSeq" id="WP_146315640.1">
    <property type="nucleotide sequence ID" value="NZ_VCQV01000005.1"/>
</dbReference>
<feature type="domain" description="PKD" evidence="1">
    <location>
        <begin position="169"/>
        <end position="210"/>
    </location>
</feature>
<keyword evidence="3" id="KW-1185">Reference proteome</keyword>
<proteinExistence type="predicted"/>
<name>A0A563E5Q5_9MICO</name>
<evidence type="ECO:0000313" key="2">
    <source>
        <dbReference type="EMBL" id="TWP37573.1"/>
    </source>
</evidence>
<dbReference type="Proteomes" id="UP000320244">
    <property type="component" value="Unassembled WGS sequence"/>
</dbReference>